<sequence length="52" mass="5930">MKTHVGALEGQLPYNRNVKNVEQERQELQRGRGEKLAMLTPVYLANEEECSA</sequence>
<gene>
    <name evidence="1" type="ORF">V7S43_006065</name>
</gene>
<accession>A0ABD3FSV4</accession>
<organism evidence="1 2">
    <name type="scientific">Phytophthora oleae</name>
    <dbReference type="NCBI Taxonomy" id="2107226"/>
    <lineage>
        <taxon>Eukaryota</taxon>
        <taxon>Sar</taxon>
        <taxon>Stramenopiles</taxon>
        <taxon>Oomycota</taxon>
        <taxon>Peronosporomycetes</taxon>
        <taxon>Peronosporales</taxon>
        <taxon>Peronosporaceae</taxon>
        <taxon>Phytophthora</taxon>
    </lineage>
</organism>
<evidence type="ECO:0000313" key="1">
    <source>
        <dbReference type="EMBL" id="KAL3668771.1"/>
    </source>
</evidence>
<dbReference type="EMBL" id="JBIMZQ010000010">
    <property type="protein sequence ID" value="KAL3668771.1"/>
    <property type="molecule type" value="Genomic_DNA"/>
</dbReference>
<evidence type="ECO:0000313" key="2">
    <source>
        <dbReference type="Proteomes" id="UP001632037"/>
    </source>
</evidence>
<dbReference type="AlphaFoldDB" id="A0ABD3FSV4"/>
<reference evidence="1 2" key="1">
    <citation type="submission" date="2024-09" db="EMBL/GenBank/DDBJ databases">
        <title>Genome sequencing and assembly of Phytophthora oleae, isolate VK10A, causative agent of rot of olive drupes.</title>
        <authorList>
            <person name="Conti Taguali S."/>
            <person name="Riolo M."/>
            <person name="La Spada F."/>
            <person name="Cacciola S.O."/>
            <person name="Dionisio G."/>
        </authorList>
    </citation>
    <scope>NUCLEOTIDE SEQUENCE [LARGE SCALE GENOMIC DNA]</scope>
    <source>
        <strain evidence="1 2">VK10A</strain>
    </source>
</reference>
<protein>
    <submittedName>
        <fullName evidence="1">Uncharacterized protein</fullName>
    </submittedName>
</protein>
<name>A0ABD3FSV4_9STRA</name>
<dbReference type="Proteomes" id="UP001632037">
    <property type="component" value="Unassembled WGS sequence"/>
</dbReference>
<keyword evidence="2" id="KW-1185">Reference proteome</keyword>
<comment type="caution">
    <text evidence="1">The sequence shown here is derived from an EMBL/GenBank/DDBJ whole genome shotgun (WGS) entry which is preliminary data.</text>
</comment>
<proteinExistence type="predicted"/>